<evidence type="ECO:0000256" key="1">
    <source>
        <dbReference type="NCBIfam" id="TIGR02097"/>
    </source>
</evidence>
<protein>
    <recommendedName>
        <fullName evidence="1">Heat shock protein HspQ</fullName>
    </recommendedName>
</protein>
<reference evidence="3 4" key="1">
    <citation type="submission" date="2017-03" db="EMBL/GenBank/DDBJ databases">
        <authorList>
            <person name="Afonso C.L."/>
            <person name="Miller P.J."/>
            <person name="Scott M.A."/>
            <person name="Spackman E."/>
            <person name="Goraichik I."/>
            <person name="Dimitrov K.M."/>
            <person name="Suarez D.L."/>
            <person name="Swayne D.E."/>
        </authorList>
    </citation>
    <scope>NUCLEOTIDE SEQUENCE [LARGE SCALE GENOMIC DNA]</scope>
    <source>
        <strain evidence="3 4">CECT 7971</strain>
    </source>
</reference>
<name>A0A1Y5TDY4_9RHOB</name>
<gene>
    <name evidence="3" type="primary">hspQ</name>
    <name evidence="3" type="ORF">PAM7971_03198</name>
</gene>
<evidence type="ECO:0000313" key="3">
    <source>
        <dbReference type="EMBL" id="SLN61849.1"/>
    </source>
</evidence>
<dbReference type="STRING" id="658057.SAMN04488032_112106"/>
<dbReference type="GO" id="GO:0003677">
    <property type="term" value="F:DNA binding"/>
    <property type="evidence" value="ECO:0007669"/>
    <property type="project" value="UniProtKB-UniRule"/>
</dbReference>
<dbReference type="Proteomes" id="UP000193307">
    <property type="component" value="Unassembled WGS sequence"/>
</dbReference>
<dbReference type="Gene3D" id="2.30.30.390">
    <property type="entry name" value="Hemimethylated DNA-binding domain"/>
    <property type="match status" value="1"/>
</dbReference>
<dbReference type="OrthoDB" id="9797680at2"/>
<organism evidence="3 4">
    <name type="scientific">Pacificibacter marinus</name>
    <dbReference type="NCBI Taxonomy" id="658057"/>
    <lineage>
        <taxon>Bacteria</taxon>
        <taxon>Pseudomonadati</taxon>
        <taxon>Pseudomonadota</taxon>
        <taxon>Alphaproteobacteria</taxon>
        <taxon>Rhodobacterales</taxon>
        <taxon>Roseobacteraceae</taxon>
        <taxon>Pacificibacter</taxon>
    </lineage>
</organism>
<dbReference type="InterPro" id="IPR053189">
    <property type="entry name" value="Clp_protease_adapter_ClpF"/>
</dbReference>
<feature type="domain" description="Hemimethylated DNA-binding" evidence="2">
    <location>
        <begin position="5"/>
        <end position="104"/>
    </location>
</feature>
<sequence>MLKTRAKYHLGQVVRHRKHPFRGVVFDVDAIFSNTEEWYDAIPEGSRPNRDQPFYHLLAENDQSYYVAYVSEQNLIADYSGVPVEHPDLTDLFGPFEDGTYPLHFQMN</sequence>
<dbReference type="NCBIfam" id="TIGR02097">
    <property type="entry name" value="yccV"/>
    <property type="match status" value="1"/>
</dbReference>
<dbReference type="SUPFAM" id="SSF141255">
    <property type="entry name" value="YccV-like"/>
    <property type="match status" value="1"/>
</dbReference>
<dbReference type="SMART" id="SM00992">
    <property type="entry name" value="YccV-like"/>
    <property type="match status" value="1"/>
</dbReference>
<dbReference type="InterPro" id="IPR011722">
    <property type="entry name" value="Hemimethylated_DNA-bd_dom"/>
</dbReference>
<dbReference type="Pfam" id="PF08755">
    <property type="entry name" value="YccV-like"/>
    <property type="match status" value="1"/>
</dbReference>
<dbReference type="AlphaFoldDB" id="A0A1Y5TDY4"/>
<dbReference type="InterPro" id="IPR036623">
    <property type="entry name" value="Hemimethylated_DNA-bd_sf"/>
</dbReference>
<accession>A0A1Y5TDY4</accession>
<evidence type="ECO:0000313" key="4">
    <source>
        <dbReference type="Proteomes" id="UP000193307"/>
    </source>
</evidence>
<dbReference type="EMBL" id="FWFW01000012">
    <property type="protein sequence ID" value="SLN61849.1"/>
    <property type="molecule type" value="Genomic_DNA"/>
</dbReference>
<keyword evidence="4" id="KW-1185">Reference proteome</keyword>
<dbReference type="PANTHER" id="PTHR48439:SF1">
    <property type="entry name" value="HEMIMETHYLATED DNA-BINDING DOMAIN-CONTAINING PROTEIN"/>
    <property type="match status" value="1"/>
</dbReference>
<keyword evidence="3" id="KW-0346">Stress response</keyword>
<dbReference type="RefSeq" id="WP_085850287.1">
    <property type="nucleotide sequence ID" value="NZ_FNZV01000012.1"/>
</dbReference>
<dbReference type="PANTHER" id="PTHR48439">
    <property type="entry name" value="HEMIMETHYLATED DNA-BINDING DOMAIN-CONTAINING PROTEIN"/>
    <property type="match status" value="1"/>
</dbReference>
<proteinExistence type="predicted"/>
<evidence type="ECO:0000259" key="2">
    <source>
        <dbReference type="SMART" id="SM00992"/>
    </source>
</evidence>